<dbReference type="Pfam" id="PF00083">
    <property type="entry name" value="Sugar_tr"/>
    <property type="match status" value="1"/>
</dbReference>
<keyword evidence="6" id="KW-0472">Membrane</keyword>
<dbReference type="InterPro" id="IPR005828">
    <property type="entry name" value="MFS_sugar_transport-like"/>
</dbReference>
<dbReference type="RefSeq" id="XP_056691373.1">
    <property type="nucleotide sequence ID" value="XM_056835395.1"/>
</dbReference>
<keyword evidence="5" id="KW-1133">Transmembrane helix</keyword>
<reference evidence="8" key="2">
    <citation type="submission" date="2025-08" db="UniProtKB">
        <authorList>
            <consortium name="RefSeq"/>
        </authorList>
    </citation>
    <scope>IDENTIFICATION</scope>
    <source>
        <tissue evidence="8">Leaf</tissue>
    </source>
</reference>
<keyword evidence="3" id="KW-0762">Sugar transport</keyword>
<name>A0ABM3R6X9_SPIOL</name>
<evidence type="ECO:0000256" key="5">
    <source>
        <dbReference type="ARBA" id="ARBA00022989"/>
    </source>
</evidence>
<dbReference type="Proteomes" id="UP000813463">
    <property type="component" value="Chromosome 2"/>
</dbReference>
<comment type="subcellular location">
    <subcellularLocation>
        <location evidence="1">Membrane</location>
    </subcellularLocation>
</comment>
<evidence type="ECO:0000256" key="6">
    <source>
        <dbReference type="ARBA" id="ARBA00023136"/>
    </source>
</evidence>
<keyword evidence="7" id="KW-1185">Reference proteome</keyword>
<keyword evidence="4" id="KW-0812">Transmembrane</keyword>
<keyword evidence="3" id="KW-0813">Transport</keyword>
<evidence type="ECO:0000256" key="2">
    <source>
        <dbReference type="ARBA" id="ARBA00010992"/>
    </source>
</evidence>
<dbReference type="InterPro" id="IPR050549">
    <property type="entry name" value="MFS_Trehalose_Transporter"/>
</dbReference>
<dbReference type="GeneID" id="130466810"/>
<dbReference type="Gene3D" id="1.20.1250.20">
    <property type="entry name" value="MFS general substrate transporter like domains"/>
    <property type="match status" value="1"/>
</dbReference>
<evidence type="ECO:0000313" key="8">
    <source>
        <dbReference type="RefSeq" id="XP_056691373.1"/>
    </source>
</evidence>
<dbReference type="PANTHER" id="PTHR48021">
    <property type="match status" value="1"/>
</dbReference>
<evidence type="ECO:0000313" key="7">
    <source>
        <dbReference type="Proteomes" id="UP000813463"/>
    </source>
</evidence>
<comment type="similarity">
    <text evidence="2">Belongs to the major facilitator superfamily. Sugar transporter (TC 2.A.1.1) family.</text>
</comment>
<dbReference type="InterPro" id="IPR036259">
    <property type="entry name" value="MFS_trans_sf"/>
</dbReference>
<organism evidence="7 8">
    <name type="scientific">Spinacia oleracea</name>
    <name type="common">Spinach</name>
    <dbReference type="NCBI Taxonomy" id="3562"/>
    <lineage>
        <taxon>Eukaryota</taxon>
        <taxon>Viridiplantae</taxon>
        <taxon>Streptophyta</taxon>
        <taxon>Embryophyta</taxon>
        <taxon>Tracheophyta</taxon>
        <taxon>Spermatophyta</taxon>
        <taxon>Magnoliopsida</taxon>
        <taxon>eudicotyledons</taxon>
        <taxon>Gunneridae</taxon>
        <taxon>Pentapetalae</taxon>
        <taxon>Caryophyllales</taxon>
        <taxon>Chenopodiaceae</taxon>
        <taxon>Chenopodioideae</taxon>
        <taxon>Anserineae</taxon>
        <taxon>Spinacia</taxon>
    </lineage>
</organism>
<proteinExistence type="inferred from homology"/>
<gene>
    <name evidence="8" type="primary">LOC130466810</name>
</gene>
<dbReference type="PANTHER" id="PTHR48021:SF13">
    <property type="entry name" value="SUGAR TRANSPORTER ERD6-LIKE 7"/>
    <property type="match status" value="1"/>
</dbReference>
<protein>
    <submittedName>
        <fullName evidence="8">Sugar transporter ERD6-like 7 isoform X2</fullName>
    </submittedName>
</protein>
<evidence type="ECO:0000256" key="3">
    <source>
        <dbReference type="ARBA" id="ARBA00022597"/>
    </source>
</evidence>
<evidence type="ECO:0000256" key="4">
    <source>
        <dbReference type="ARBA" id="ARBA00022692"/>
    </source>
</evidence>
<accession>A0ABM3R6X9</accession>
<sequence>MKTKLLLGMNHKDYIEELEKLPKANMFDLFQKRYLRSVTIGVGLIVCQQFGGINGICFYVSNIFETAGFSPSIGTIIYALLQVYTPRNTSYASEELDVVREQWAASIYYWPKGA</sequence>
<evidence type="ECO:0000256" key="1">
    <source>
        <dbReference type="ARBA" id="ARBA00004370"/>
    </source>
</evidence>
<reference evidence="7" key="1">
    <citation type="journal article" date="2021" name="Nat. Commun.">
        <title>Genomic analyses provide insights into spinach domestication and the genetic basis of agronomic traits.</title>
        <authorList>
            <person name="Cai X."/>
            <person name="Sun X."/>
            <person name="Xu C."/>
            <person name="Sun H."/>
            <person name="Wang X."/>
            <person name="Ge C."/>
            <person name="Zhang Z."/>
            <person name="Wang Q."/>
            <person name="Fei Z."/>
            <person name="Jiao C."/>
            <person name="Wang Q."/>
        </authorList>
    </citation>
    <scope>NUCLEOTIDE SEQUENCE [LARGE SCALE GENOMIC DNA]</scope>
    <source>
        <strain evidence="7">cv. Varoflay</strain>
    </source>
</reference>